<dbReference type="PROSITE" id="PS51450">
    <property type="entry name" value="LRR"/>
    <property type="match status" value="4"/>
</dbReference>
<dbReference type="InterPro" id="IPR003591">
    <property type="entry name" value="Leu-rich_rpt_typical-subtyp"/>
</dbReference>
<dbReference type="PANTHER" id="PTHR47566:SF1">
    <property type="entry name" value="PROTEIN NUD1"/>
    <property type="match status" value="1"/>
</dbReference>
<comment type="caution">
    <text evidence="4">The sequence shown here is derived from an EMBL/GenBank/DDBJ whole genome shotgun (WGS) entry which is preliminary data.</text>
</comment>
<keyword evidence="5" id="KW-1185">Reference proteome</keyword>
<keyword evidence="1" id="KW-0433">Leucine-rich repeat</keyword>
<feature type="region of interest" description="Disordered" evidence="3">
    <location>
        <begin position="376"/>
        <end position="404"/>
    </location>
</feature>
<proteinExistence type="predicted"/>
<keyword evidence="2" id="KW-0677">Repeat</keyword>
<dbReference type="AlphaFoldDB" id="A0AAD5U7W9"/>
<evidence type="ECO:0000313" key="5">
    <source>
        <dbReference type="Proteomes" id="UP001211065"/>
    </source>
</evidence>
<organism evidence="4 5">
    <name type="scientific">Clydaea vesicula</name>
    <dbReference type="NCBI Taxonomy" id="447962"/>
    <lineage>
        <taxon>Eukaryota</taxon>
        <taxon>Fungi</taxon>
        <taxon>Fungi incertae sedis</taxon>
        <taxon>Chytridiomycota</taxon>
        <taxon>Chytridiomycota incertae sedis</taxon>
        <taxon>Chytridiomycetes</taxon>
        <taxon>Lobulomycetales</taxon>
        <taxon>Lobulomycetaceae</taxon>
        <taxon>Clydaea</taxon>
    </lineage>
</organism>
<evidence type="ECO:0000313" key="4">
    <source>
        <dbReference type="EMBL" id="KAJ3227770.1"/>
    </source>
</evidence>
<dbReference type="GO" id="GO:1902412">
    <property type="term" value="P:regulation of mitotic cytokinesis"/>
    <property type="evidence" value="ECO:0007669"/>
    <property type="project" value="TreeGrafter"/>
</dbReference>
<evidence type="ECO:0000256" key="2">
    <source>
        <dbReference type="ARBA" id="ARBA00022737"/>
    </source>
</evidence>
<dbReference type="Gene3D" id="3.80.10.10">
    <property type="entry name" value="Ribonuclease Inhibitor"/>
    <property type="match status" value="2"/>
</dbReference>
<feature type="compositionally biased region" description="Polar residues" evidence="3">
    <location>
        <begin position="17"/>
        <end position="28"/>
    </location>
</feature>
<dbReference type="InterPro" id="IPR052574">
    <property type="entry name" value="CDIRP"/>
</dbReference>
<gene>
    <name evidence="4" type="ORF">HK099_000443</name>
</gene>
<name>A0AAD5U7W9_9FUNG</name>
<sequence length="987" mass="111900">MLSENEEEWIDEESDKLSNTSRMPSETGSVVLHNSCESNQFKHDGKIKDLFSKSSLESLFTPLSINEKSLAPNISAPASPFSREGRNEISVIDRQDLQYFSQPAVEKINENRVFPSASEKDSLFENKKTGIFSIFKTENNADVKENIFGSEKNLTEKQLFESNFYDTHTRRRLSELMNDISHVDYVPNLNGAKRTKLSVEEESSDIFLDHMKYINNKTSPENADADELFNASINDYPKDIDFLEVYSDTANSKKDDLFGDENIFEETDKNATNRTKKMVTIRNLNASSAFLAQLGQNHNMSFNAEEQRWDGNDEEMLPDEIICEEDMRKSLTDYHNISGDSENPYMKRNLQHGSSVEAEGKSKSDLENSNFASKTEISVVPQQKSQCNKSTNQTESHEEKSESNFFNEGIGAINDSNPDLESKSVIKPNLNANESYHEFNSAAFQDLDSKFRSLANIVAENENTFDSKFFEANETTNDHGPDSKRNSLIHGMNSPIASFLGDTVKRSSGSIFASNIAENVAPADPRDSIICSLVKALNLEQEWKLMTFLDLSNQNLSTVKGLNENLPNLRKLNLDYNKLTFLKGIPSSVLILSLVGNKLSNLTSFNMVQNLHFLDVSKNEISNISAFSCLNHVRELHLAYNLIVDLSPIFTTADECGLDCLQVLNVKGNRISKLNFTVSSLMFLTLLDVSSNALRSLYTLDSLKSIQEVNAGNNISLNSNNLKLPKLECLDLKDCRLSNLNILISNLSNLMFLTDLNLAMNKLSDKDLDLNLFMNLSNLRNLIMHHNNIKNFGHLLKILKSLKFLEVLDLRFNPLTKFFYKEHGHLNEKNDEMSASVSSKKFTTSDGCFSEEFLDADHITAMSDSTFVRRLCYRSSVIHHCLKLRILDLINISQKDRKLSLLHVDKLKKVLKNSALAKRNHKKNEIKYNTSADNSVSNVKRNPTKDLNDYNENESSLFKNWEPVNYPLEEKNPSNIKEEVYLRISNN</sequence>
<dbReference type="GO" id="GO:0061499">
    <property type="term" value="C:outer plaque of mitotic spindle pole body"/>
    <property type="evidence" value="ECO:0007669"/>
    <property type="project" value="TreeGrafter"/>
</dbReference>
<dbReference type="PANTHER" id="PTHR47566">
    <property type="match status" value="1"/>
</dbReference>
<dbReference type="GO" id="GO:0031028">
    <property type="term" value="P:septation initiation signaling"/>
    <property type="evidence" value="ECO:0007669"/>
    <property type="project" value="TreeGrafter"/>
</dbReference>
<dbReference type="InterPro" id="IPR032675">
    <property type="entry name" value="LRR_dom_sf"/>
</dbReference>
<feature type="region of interest" description="Disordered" evidence="3">
    <location>
        <begin position="1"/>
        <end position="30"/>
    </location>
</feature>
<feature type="compositionally biased region" description="Acidic residues" evidence="3">
    <location>
        <begin position="1"/>
        <end position="14"/>
    </location>
</feature>
<dbReference type="SMART" id="SM00369">
    <property type="entry name" value="LRR_TYP"/>
    <property type="match status" value="6"/>
</dbReference>
<dbReference type="Proteomes" id="UP001211065">
    <property type="component" value="Unassembled WGS sequence"/>
</dbReference>
<feature type="compositionally biased region" description="Polar residues" evidence="3">
    <location>
        <begin position="376"/>
        <end position="394"/>
    </location>
</feature>
<accession>A0AAD5U7W9</accession>
<dbReference type="GO" id="GO:0035591">
    <property type="term" value="F:signaling adaptor activity"/>
    <property type="evidence" value="ECO:0007669"/>
    <property type="project" value="TreeGrafter"/>
</dbReference>
<evidence type="ECO:0000256" key="3">
    <source>
        <dbReference type="SAM" id="MobiDB-lite"/>
    </source>
</evidence>
<evidence type="ECO:0000256" key="1">
    <source>
        <dbReference type="ARBA" id="ARBA00022614"/>
    </source>
</evidence>
<reference evidence="4" key="1">
    <citation type="submission" date="2020-05" db="EMBL/GenBank/DDBJ databases">
        <title>Phylogenomic resolution of chytrid fungi.</title>
        <authorList>
            <person name="Stajich J.E."/>
            <person name="Amses K."/>
            <person name="Simmons R."/>
            <person name="Seto K."/>
            <person name="Myers J."/>
            <person name="Bonds A."/>
            <person name="Quandt C.A."/>
            <person name="Barry K."/>
            <person name="Liu P."/>
            <person name="Grigoriev I."/>
            <person name="Longcore J.E."/>
            <person name="James T.Y."/>
        </authorList>
    </citation>
    <scope>NUCLEOTIDE SEQUENCE</scope>
    <source>
        <strain evidence="4">JEL0476</strain>
    </source>
</reference>
<dbReference type="EMBL" id="JADGJW010000011">
    <property type="protein sequence ID" value="KAJ3227770.1"/>
    <property type="molecule type" value="Genomic_DNA"/>
</dbReference>
<protein>
    <submittedName>
        <fullName evidence="4">Uncharacterized protein</fullName>
    </submittedName>
</protein>
<dbReference type="SUPFAM" id="SSF52058">
    <property type="entry name" value="L domain-like"/>
    <property type="match status" value="1"/>
</dbReference>
<dbReference type="InterPro" id="IPR001611">
    <property type="entry name" value="Leu-rich_rpt"/>
</dbReference>